<feature type="chain" id="PRO_5030918149" evidence="2">
    <location>
        <begin position="19"/>
        <end position="217"/>
    </location>
</feature>
<dbReference type="AlphaFoldDB" id="A0A7Z0QK56"/>
<dbReference type="InterPro" id="IPR012899">
    <property type="entry name" value="LTXXQ"/>
</dbReference>
<dbReference type="Pfam" id="PF07813">
    <property type="entry name" value="LTXXQ"/>
    <property type="match status" value="1"/>
</dbReference>
<proteinExistence type="predicted"/>
<feature type="region of interest" description="Disordered" evidence="1">
    <location>
        <begin position="21"/>
        <end position="62"/>
    </location>
</feature>
<sequence>MRAMTFAAALLATTLGHAAWAQSAAEHEGHHPDQKQEQATPKADQRAPAGSQSMNGGGMMGGKMPMMDMAKMMEMMRQSGDGMGMDTIDHIDGRVAFLRTELKITEAQQPAWSAFADALRTNAKTLGEMRGSMMSQQGASAGLVEKLAFQEKWLAARLEGTRAMKSALTTLVSSFSDDQKKTADELLAPQMGMMPMMSAMRGGATMGMGMQPGKPMQ</sequence>
<feature type="signal peptide" evidence="2">
    <location>
        <begin position="1"/>
        <end position="18"/>
    </location>
</feature>
<name>A0A7Z0QK56_9BRAD</name>
<dbReference type="EMBL" id="JACBFH010000001">
    <property type="protein sequence ID" value="NYY95084.1"/>
    <property type="molecule type" value="Genomic_DNA"/>
</dbReference>
<evidence type="ECO:0000313" key="5">
    <source>
        <dbReference type="Proteomes" id="UP000564836"/>
    </source>
</evidence>
<evidence type="ECO:0000256" key="2">
    <source>
        <dbReference type="SAM" id="SignalP"/>
    </source>
</evidence>
<dbReference type="EMBL" id="CP088280">
    <property type="protein sequence ID" value="UGX98096.1"/>
    <property type="molecule type" value="Genomic_DNA"/>
</dbReference>
<organism evidence="3">
    <name type="scientific">Bradyrhizobium barranii subsp. barranii</name>
    <dbReference type="NCBI Taxonomy" id="2823807"/>
    <lineage>
        <taxon>Bacteria</taxon>
        <taxon>Pseudomonadati</taxon>
        <taxon>Pseudomonadota</taxon>
        <taxon>Alphaproteobacteria</taxon>
        <taxon>Hyphomicrobiales</taxon>
        <taxon>Nitrobacteraceae</taxon>
        <taxon>Bradyrhizobium</taxon>
        <taxon>Bradyrhizobium barranii</taxon>
    </lineage>
</organism>
<reference evidence="4 5" key="3">
    <citation type="journal article" date="2022" name="Int. J. Syst. Evol. Microbiol.">
        <title>Strains of Bradyrhizobium barranii sp. nov. associated with legumes native to Canada are symbionts of soybeans and belong to different subspecies (subsp. barranii subsp. nov. and subsp. apii subsp. nov.) and symbiovars (sv. glycinearum and sv. septentrionale).</title>
        <authorList>
            <person name="Bromfield E.S.P."/>
            <person name="Cloutier S."/>
            <person name="Wasai-Hara S."/>
            <person name="Minamisawa K."/>
        </authorList>
    </citation>
    <scope>NUCLEOTIDE SEQUENCE [LARGE SCALE GENOMIC DNA]</scope>
    <source>
        <strain evidence="4 5">323S2</strain>
    </source>
</reference>
<reference evidence="3" key="2">
    <citation type="submission" date="2020-06" db="EMBL/GenBank/DDBJ databases">
        <title>Whole Genome Sequence of Bradyrhizobium sp. Strain 323S2.</title>
        <authorList>
            <person name="Bromfield E.S.P."/>
        </authorList>
    </citation>
    <scope>NUCLEOTIDE SEQUENCE [LARGE SCALE GENOMIC DNA]</scope>
    <source>
        <strain evidence="3">323S2</strain>
    </source>
</reference>
<gene>
    <name evidence="4" type="ORF">G6321_00024415</name>
    <name evidence="3" type="ORF">G6321_43790</name>
</gene>
<reference evidence="4 5" key="1">
    <citation type="journal article" date="2017" name="Syst. Appl. Microbiol.">
        <title>Soybeans inoculated with root zone soils of Canadian native legumes harbour diverse and novel Bradyrhizobium spp. that possess agricultural potential.</title>
        <authorList>
            <person name="Bromfield E.S.P."/>
            <person name="Cloutier S."/>
            <person name="Tambong J.T."/>
            <person name="Tran Thi T.V."/>
        </authorList>
    </citation>
    <scope>NUCLEOTIDE SEQUENCE [LARGE SCALE GENOMIC DNA]</scope>
    <source>
        <strain evidence="4 5">323S2</strain>
    </source>
</reference>
<feature type="compositionally biased region" description="Basic and acidic residues" evidence="1">
    <location>
        <begin position="25"/>
        <end position="36"/>
    </location>
</feature>
<evidence type="ECO:0000313" key="4">
    <source>
        <dbReference type="EMBL" id="UGX98096.1"/>
    </source>
</evidence>
<dbReference type="GO" id="GO:0042597">
    <property type="term" value="C:periplasmic space"/>
    <property type="evidence" value="ECO:0007669"/>
    <property type="project" value="InterPro"/>
</dbReference>
<keyword evidence="2" id="KW-0732">Signal</keyword>
<protein>
    <submittedName>
        <fullName evidence="3">Spy/CpxP family protein refolding chaperone</fullName>
    </submittedName>
</protein>
<evidence type="ECO:0000313" key="3">
    <source>
        <dbReference type="EMBL" id="NYY95084.1"/>
    </source>
</evidence>
<dbReference type="RefSeq" id="WP_166341693.1">
    <property type="nucleotide sequence ID" value="NZ_CP088280.1"/>
</dbReference>
<accession>A0A7Z0QK56</accession>
<evidence type="ECO:0000256" key="1">
    <source>
        <dbReference type="SAM" id="MobiDB-lite"/>
    </source>
</evidence>
<dbReference type="Proteomes" id="UP000564836">
    <property type="component" value="Chromosome"/>
</dbReference>